<proteinExistence type="predicted"/>
<dbReference type="Proteomes" id="UP001164187">
    <property type="component" value="Chromosome"/>
</dbReference>
<dbReference type="EMBL" id="CP114052">
    <property type="protein sequence ID" value="WAW15287.1"/>
    <property type="molecule type" value="Genomic_DNA"/>
</dbReference>
<dbReference type="RefSeq" id="WP_269311966.1">
    <property type="nucleotide sequence ID" value="NZ_CP114052.1"/>
</dbReference>
<evidence type="ECO:0008006" key="3">
    <source>
        <dbReference type="Google" id="ProtNLM"/>
    </source>
</evidence>
<keyword evidence="2" id="KW-1185">Reference proteome</keyword>
<evidence type="ECO:0000313" key="1">
    <source>
        <dbReference type="EMBL" id="WAW15287.1"/>
    </source>
</evidence>
<gene>
    <name evidence="1" type="ORF">O0R46_02210</name>
</gene>
<reference evidence="1" key="1">
    <citation type="submission" date="2022-12" db="EMBL/GenBank/DDBJ databases">
        <title>Peptostreptococcus.</title>
        <authorList>
            <person name="Lee S.H."/>
        </authorList>
    </citation>
    <scope>NUCLEOTIDE SEQUENCE</scope>
    <source>
        <strain evidence="1">CBA3647</strain>
    </source>
</reference>
<name>A0ABY7JTP5_9FIRM</name>
<evidence type="ECO:0000313" key="2">
    <source>
        <dbReference type="Proteomes" id="UP001164187"/>
    </source>
</evidence>
<organism evidence="1 2">
    <name type="scientific">Peptostreptococcus equinus</name>
    <dbReference type="NCBI Taxonomy" id="3003601"/>
    <lineage>
        <taxon>Bacteria</taxon>
        <taxon>Bacillati</taxon>
        <taxon>Bacillota</taxon>
        <taxon>Clostridia</taxon>
        <taxon>Peptostreptococcales</taxon>
        <taxon>Peptostreptococcaceae</taxon>
        <taxon>Peptostreptococcus</taxon>
    </lineage>
</organism>
<sequence length="152" mass="17511">MEWEGLDDWIKEFERAEKKSKVVMNDVALAVGEFVLEDVIENTPKNKDENAVGAGTLQNAWKLRNPKSGITEVYNDAQSGDGEFYAWDVEYGHRTRAGMNLKKSHKRKRRIEKEGKILFVPGVFMLRDSMKLGEDKMDKELEKAWDKLFGGR</sequence>
<accession>A0ABY7JTP5</accession>
<protein>
    <recommendedName>
        <fullName evidence="3">Bacteriophage HK97-gp10, tail-component</fullName>
    </recommendedName>
</protein>